<evidence type="ECO:0000313" key="3">
    <source>
        <dbReference type="EMBL" id="RYN30729.1"/>
    </source>
</evidence>
<sequence>MASKLQTEESRAALLTHTTQQSPLLRLPAELRNQIFTLVLHHPQIDLFVSPTTAKGTTTTTLRASHPTRANCIGLLRTCRQTHAETSLLLYELNVFTIRATYATHLVAFLARRTAAQIDVMAEVQWKPALDVTGVHTCSAVEWLDMTAREIDQLERNRRQREIEERRLSARARGRLYGYEGR</sequence>
<gene>
    <name evidence="3" type="ORF">AA0114_g12228</name>
</gene>
<dbReference type="PANTHER" id="PTHR42085">
    <property type="entry name" value="F-BOX DOMAIN-CONTAINING PROTEIN"/>
    <property type="match status" value="1"/>
</dbReference>
<protein>
    <recommendedName>
        <fullName evidence="2">2EXR domain-containing protein</fullName>
    </recommendedName>
</protein>
<comment type="caution">
    <text evidence="3">The sequence shown here is derived from an EMBL/GenBank/DDBJ whole genome shotgun (WGS) entry which is preliminary data.</text>
</comment>
<proteinExistence type="predicted"/>
<dbReference type="InterPro" id="IPR038883">
    <property type="entry name" value="AN11006-like"/>
</dbReference>
<feature type="domain" description="2EXR" evidence="2">
    <location>
        <begin position="26"/>
        <end position="93"/>
    </location>
</feature>
<dbReference type="EMBL" id="PDXA01000076">
    <property type="protein sequence ID" value="RYN30729.1"/>
    <property type="molecule type" value="Genomic_DNA"/>
</dbReference>
<evidence type="ECO:0000256" key="1">
    <source>
        <dbReference type="SAM" id="Coils"/>
    </source>
</evidence>
<feature type="coiled-coil region" evidence="1">
    <location>
        <begin position="144"/>
        <end position="171"/>
    </location>
</feature>
<evidence type="ECO:0000313" key="4">
    <source>
        <dbReference type="Proteomes" id="UP000292402"/>
    </source>
</evidence>
<dbReference type="AlphaFoldDB" id="A0A4Q4M1R1"/>
<dbReference type="Proteomes" id="UP000292402">
    <property type="component" value="Unassembled WGS sequence"/>
</dbReference>
<name>A0A4Q4M1R1_9PLEO</name>
<dbReference type="InterPro" id="IPR045518">
    <property type="entry name" value="2EXR"/>
</dbReference>
<dbReference type="Pfam" id="PF20150">
    <property type="entry name" value="2EXR"/>
    <property type="match status" value="1"/>
</dbReference>
<keyword evidence="1" id="KW-0175">Coiled coil</keyword>
<evidence type="ECO:0000259" key="2">
    <source>
        <dbReference type="Pfam" id="PF20150"/>
    </source>
</evidence>
<reference evidence="4" key="1">
    <citation type="journal article" date="2019" name="bioRxiv">
        <title>Genomics, evolutionary history and diagnostics of the Alternaria alternata species group including apple and Asian pear pathotypes.</title>
        <authorList>
            <person name="Armitage A.D."/>
            <person name="Cockerton H.M."/>
            <person name="Sreenivasaprasad S."/>
            <person name="Woodhall J.W."/>
            <person name="Lane C.R."/>
            <person name="Harrison R.J."/>
            <person name="Clarkson J.P."/>
        </authorList>
    </citation>
    <scope>NUCLEOTIDE SEQUENCE [LARGE SCALE GENOMIC DNA]</scope>
    <source>
        <strain evidence="4">FERA 1082</strain>
    </source>
</reference>
<dbReference type="PANTHER" id="PTHR42085:SF1">
    <property type="entry name" value="F-BOX DOMAIN-CONTAINING PROTEIN"/>
    <property type="match status" value="1"/>
</dbReference>
<organism evidence="3 4">
    <name type="scientific">Alternaria tenuissima</name>
    <dbReference type="NCBI Taxonomy" id="119927"/>
    <lineage>
        <taxon>Eukaryota</taxon>
        <taxon>Fungi</taxon>
        <taxon>Dikarya</taxon>
        <taxon>Ascomycota</taxon>
        <taxon>Pezizomycotina</taxon>
        <taxon>Dothideomycetes</taxon>
        <taxon>Pleosporomycetidae</taxon>
        <taxon>Pleosporales</taxon>
        <taxon>Pleosporineae</taxon>
        <taxon>Pleosporaceae</taxon>
        <taxon>Alternaria</taxon>
        <taxon>Alternaria sect. Alternaria</taxon>
        <taxon>Alternaria alternata complex</taxon>
    </lineage>
</organism>
<accession>A0A4Q4M1R1</accession>